<dbReference type="Proteomes" id="UP001079672">
    <property type="component" value="Unassembled WGS sequence"/>
</dbReference>
<dbReference type="EMBL" id="CP036553">
    <property type="protein sequence ID" value="QCQ37808.1"/>
    <property type="molecule type" value="Genomic_DNA"/>
</dbReference>
<dbReference type="InterPro" id="IPR000182">
    <property type="entry name" value="GNAT_dom"/>
</dbReference>
<evidence type="ECO:0000313" key="3">
    <source>
        <dbReference type="EMBL" id="MCZ2654827.1"/>
    </source>
</evidence>
<dbReference type="PATRIC" id="fig|817.51.peg.4293"/>
<dbReference type="Proteomes" id="UP000286270">
    <property type="component" value="Unassembled WGS sequence"/>
</dbReference>
<reference evidence="2" key="2">
    <citation type="submission" date="2014-07" db="EMBL/GenBank/DDBJ databases">
        <title>Genetics and epidemiology of antimicrobial resistance in B. fragilis group.</title>
        <authorList>
            <person name="Sydenham T.V."/>
            <person name="Hasman H."/>
            <person name="Kemp M."/>
            <person name="Justesen U.S."/>
        </authorList>
    </citation>
    <scope>NUCLEOTIDE SEQUENCE [LARGE SCALE GENOMIC DNA]</scope>
    <source>
        <strain evidence="2">DCMOUH0018B</strain>
    </source>
</reference>
<dbReference type="EMBL" id="JMZZ02000107">
    <property type="protein sequence ID" value="KFX74919.1"/>
    <property type="molecule type" value="Genomic_DNA"/>
</dbReference>
<dbReference type="EMBL" id="QRJE01000014">
    <property type="protein sequence ID" value="RHH11838.1"/>
    <property type="molecule type" value="Genomic_DNA"/>
</dbReference>
<keyword evidence="8" id="KW-0808">Transferase</keyword>
<reference evidence="10 11" key="4">
    <citation type="submission" date="2019-03" db="EMBL/GenBank/DDBJ databases">
        <title>Complete genome assembly of MDR B. fragilis.</title>
        <authorList>
            <person name="Sydenham T.V."/>
            <person name="Hasman H."/>
            <person name="Justesen U.S."/>
        </authorList>
    </citation>
    <scope>NUCLEOTIDE SEQUENCE [LARGE SCALE GENOMIC DNA]</scope>
    <source>
        <strain evidence="5 10">DCMOUH0067B</strain>
        <strain evidence="6 11">DCMSKEJBY0001B</strain>
    </source>
</reference>
<gene>
    <name evidence="9" type="ORF">DW228_10140</name>
    <name evidence="7" type="ORF">DWW08_20755</name>
    <name evidence="8" type="ORF">DXA27_08265</name>
    <name evidence="6" type="ORF">EC80_017910</name>
    <name evidence="2" type="ORF">EE52_0210140</name>
    <name evidence="5" type="ORF">IA74_017775</name>
    <name evidence="3" type="ORF">O1422_11710</name>
    <name evidence="4" type="ORF">O1433_00175</name>
</gene>
<sequence length="149" mass="17492">MKVEQVFSDKKRFLDLLLLADEQEDMVDRYLERGEMFTLYDGGELRAACVVTNEGEGIYELKNIATYPESQRKGYGRYLVEFLFRHYSDRCSVMFVGTGDTPHSLSFYQSCGFVPSHRVENFFTDHYDHPICEDGILLRDMVYLKREKL</sequence>
<dbReference type="PROSITE" id="PS51186">
    <property type="entry name" value="GNAT"/>
    <property type="match status" value="1"/>
</dbReference>
<name>A0A081UJV0_BACFG</name>
<dbReference type="Pfam" id="PF13508">
    <property type="entry name" value="Acetyltransf_7"/>
    <property type="match status" value="1"/>
</dbReference>
<dbReference type="Proteomes" id="UP000028294">
    <property type="component" value="Chromosome"/>
</dbReference>
<evidence type="ECO:0000313" key="10">
    <source>
        <dbReference type="Proteomes" id="UP000028294"/>
    </source>
</evidence>
<evidence type="ECO:0000313" key="8">
    <source>
        <dbReference type="EMBL" id="RGY69324.1"/>
    </source>
</evidence>
<evidence type="ECO:0000313" key="4">
    <source>
        <dbReference type="EMBL" id="MCZ2685924.1"/>
    </source>
</evidence>
<evidence type="ECO:0000313" key="7">
    <source>
        <dbReference type="EMBL" id="RGV48345.1"/>
    </source>
</evidence>
<evidence type="ECO:0000313" key="14">
    <source>
        <dbReference type="Proteomes" id="UP000286270"/>
    </source>
</evidence>
<organism evidence="8 13">
    <name type="scientific">Bacteroides fragilis</name>
    <dbReference type="NCBI Taxonomy" id="817"/>
    <lineage>
        <taxon>Bacteria</taxon>
        <taxon>Pseudomonadati</taxon>
        <taxon>Bacteroidota</taxon>
        <taxon>Bacteroidia</taxon>
        <taxon>Bacteroidales</taxon>
        <taxon>Bacteroidaceae</taxon>
        <taxon>Bacteroides</taxon>
    </lineage>
</organism>
<reference evidence="2" key="1">
    <citation type="book" date="2014" name="THE 24TH EUROPEAN CONGRESS OF CLINICAL MICROBIOLOGY AND INFECTIOUS DISEASES" publisher="ECCMID 2014" city="Barcelona, Spain">
        <title>Identification of resistance genes in three multidrug-resistant Bacteroides fragilis isolates by whole genome sequencing.</title>
        <editorList>
            <person name="Unknown"/>
            <person name="A."/>
        </editorList>
        <authorList>
            <person name="Sydenham T.V."/>
            <person name="Hasman H."/>
            <person name="Wang M."/>
            <person name="Soki J."/>
            <person name="Nagy E."/>
            <person name="Justesen U.S."/>
        </authorList>
    </citation>
    <scope>NUCLEOTIDE SEQUENCE</scope>
    <source>
        <strain evidence="2">DCMOUH0018B</strain>
        <strain evidence="6">DCMSKEJBY0001B</strain>
    </source>
</reference>
<evidence type="ECO:0000313" key="12">
    <source>
        <dbReference type="Proteomes" id="UP000266644"/>
    </source>
</evidence>
<evidence type="ECO:0000313" key="13">
    <source>
        <dbReference type="Proteomes" id="UP000284614"/>
    </source>
</evidence>
<dbReference type="AlphaFoldDB" id="A0A081UJV0"/>
<evidence type="ECO:0000313" key="2">
    <source>
        <dbReference type="EMBL" id="KFX74919.1"/>
    </source>
</evidence>
<dbReference type="EMBL" id="QRZH01000025">
    <property type="protein sequence ID" value="RGV48345.1"/>
    <property type="molecule type" value="Genomic_DNA"/>
</dbReference>
<dbReference type="InterPro" id="IPR016181">
    <property type="entry name" value="Acyl_CoA_acyltransferase"/>
</dbReference>
<dbReference type="Proteomes" id="UP000284614">
    <property type="component" value="Unassembled WGS sequence"/>
</dbReference>
<accession>A0A081UJV0</accession>
<dbReference type="SUPFAM" id="SSF55729">
    <property type="entry name" value="Acyl-CoA N-acyltransferases (Nat)"/>
    <property type="match status" value="1"/>
</dbReference>
<dbReference type="EMBL" id="QSDG01000006">
    <property type="protein sequence ID" value="RGY69324.1"/>
    <property type="molecule type" value="Genomic_DNA"/>
</dbReference>
<dbReference type="Gene3D" id="3.40.630.30">
    <property type="match status" value="1"/>
</dbReference>
<dbReference type="EMBL" id="CP036546">
    <property type="protein sequence ID" value="QCQ46585.1"/>
    <property type="molecule type" value="Genomic_DNA"/>
</dbReference>
<dbReference type="GeneID" id="99672114"/>
<dbReference type="RefSeq" id="WP_005806711.1">
    <property type="nucleotide sequence ID" value="NZ_CABJEQ010000001.1"/>
</dbReference>
<dbReference type="Proteomes" id="UP000036847">
    <property type="component" value="Chromosome"/>
</dbReference>
<dbReference type="EMBL" id="JAPUAC010000007">
    <property type="protein sequence ID" value="MCZ2654827.1"/>
    <property type="molecule type" value="Genomic_DNA"/>
</dbReference>
<dbReference type="GO" id="GO:0016747">
    <property type="term" value="F:acyltransferase activity, transferring groups other than amino-acyl groups"/>
    <property type="evidence" value="ECO:0007669"/>
    <property type="project" value="InterPro"/>
</dbReference>
<evidence type="ECO:0000313" key="9">
    <source>
        <dbReference type="EMBL" id="RHH11838.1"/>
    </source>
</evidence>
<reference evidence="3" key="5">
    <citation type="submission" date="2022-12" db="EMBL/GenBank/DDBJ databases">
        <title>Development of a Multilocus Sequence Typing Scheme for Bacteroides fragilis Based on Whole Genome Sequencing Data and Clinical Application.</title>
        <authorList>
            <person name="Nielsen F.D."/>
            <person name="Justesen U.S."/>
        </authorList>
    </citation>
    <scope>NUCLEOTIDE SEQUENCE</scope>
    <source>
        <strain evidence="4">BF_AM_ODE_DK_2015_4</strain>
        <strain evidence="3">BF_BC_ODE_DK_2015_2</strain>
    </source>
</reference>
<dbReference type="Proteomes" id="UP000266644">
    <property type="component" value="Unassembled WGS sequence"/>
</dbReference>
<dbReference type="EMBL" id="JAPTZU010000001">
    <property type="protein sequence ID" value="MCZ2685924.1"/>
    <property type="molecule type" value="Genomic_DNA"/>
</dbReference>
<dbReference type="OrthoDB" id="9813917at2"/>
<dbReference type="Proteomes" id="UP001075704">
    <property type="component" value="Unassembled WGS sequence"/>
</dbReference>
<dbReference type="CDD" id="cd04301">
    <property type="entry name" value="NAT_SF"/>
    <property type="match status" value="1"/>
</dbReference>
<evidence type="ECO:0000313" key="5">
    <source>
        <dbReference type="EMBL" id="QCQ37808.1"/>
    </source>
</evidence>
<evidence type="ECO:0000313" key="11">
    <source>
        <dbReference type="Proteomes" id="UP000036847"/>
    </source>
</evidence>
<protein>
    <submittedName>
        <fullName evidence="3 8">N-acetyltransferase</fullName>
    </submittedName>
    <submittedName>
        <fullName evidence="2">GNAT family acetyltransferase</fullName>
    </submittedName>
</protein>
<proteinExistence type="predicted"/>
<evidence type="ECO:0000313" key="6">
    <source>
        <dbReference type="EMBL" id="QCQ46585.1"/>
    </source>
</evidence>
<feature type="domain" description="N-acetyltransferase" evidence="1">
    <location>
        <begin position="1"/>
        <end position="143"/>
    </location>
</feature>
<dbReference type="FunFam" id="3.40.630.30:FF:000165">
    <property type="entry name" value="IAA acetyltransferase"/>
    <property type="match status" value="1"/>
</dbReference>
<evidence type="ECO:0000259" key="1">
    <source>
        <dbReference type="PROSITE" id="PS51186"/>
    </source>
</evidence>
<reference evidence="12 13" key="3">
    <citation type="submission" date="2018-08" db="EMBL/GenBank/DDBJ databases">
        <title>A genome reference for cultivated species of the human gut microbiota.</title>
        <authorList>
            <person name="Zou Y."/>
            <person name="Xue W."/>
            <person name="Luo G."/>
        </authorList>
    </citation>
    <scope>NUCLEOTIDE SEQUENCE [LARGE SCALE GENOMIC DNA]</scope>
    <source>
        <strain evidence="7 14">AF14-26</strain>
        <strain evidence="9 12">AM18-6</strain>
        <strain evidence="8 13">OF01-1</strain>
    </source>
</reference>